<evidence type="ECO:0000313" key="1">
    <source>
        <dbReference type="EMBL" id="TCV00564.1"/>
    </source>
</evidence>
<sequence length="116" mass="13138">MRLLDLFTRCCSLFRLRDKTSLDGHTRLSVTCHSAHVTALRRHMLGLFSRNGMEVRKIEVAPIRHEDASQICITIAYASEQRHQLIELASLLGRYPATELVRFGRFSPSLNAEAAS</sequence>
<evidence type="ECO:0000313" key="2">
    <source>
        <dbReference type="Proteomes" id="UP000294692"/>
    </source>
</evidence>
<organism evidence="1 2">
    <name type="scientific">Paracandidimonas soli</name>
    <dbReference type="NCBI Taxonomy" id="1917182"/>
    <lineage>
        <taxon>Bacteria</taxon>
        <taxon>Pseudomonadati</taxon>
        <taxon>Pseudomonadota</taxon>
        <taxon>Betaproteobacteria</taxon>
        <taxon>Burkholderiales</taxon>
        <taxon>Alcaligenaceae</taxon>
        <taxon>Paracandidimonas</taxon>
    </lineage>
</organism>
<gene>
    <name evidence="1" type="ORF">EV686_103145</name>
</gene>
<dbReference type="AlphaFoldDB" id="A0A4R3VAG5"/>
<dbReference type="Proteomes" id="UP000294692">
    <property type="component" value="Unassembled WGS sequence"/>
</dbReference>
<protein>
    <recommendedName>
        <fullName evidence="3">ACT domain-containing protein</fullName>
    </recommendedName>
</protein>
<comment type="caution">
    <text evidence="1">The sequence shown here is derived from an EMBL/GenBank/DDBJ whole genome shotgun (WGS) entry which is preliminary data.</text>
</comment>
<dbReference type="RefSeq" id="WP_132475184.1">
    <property type="nucleotide sequence ID" value="NZ_JBHRVM010000001.1"/>
</dbReference>
<reference evidence="1 2" key="1">
    <citation type="submission" date="2019-03" db="EMBL/GenBank/DDBJ databases">
        <title>Genomic Encyclopedia of Type Strains, Phase IV (KMG-IV): sequencing the most valuable type-strain genomes for metagenomic binning, comparative biology and taxonomic classification.</title>
        <authorList>
            <person name="Goeker M."/>
        </authorList>
    </citation>
    <scope>NUCLEOTIDE SEQUENCE [LARGE SCALE GENOMIC DNA]</scope>
    <source>
        <strain evidence="1 2">DSM 100048</strain>
    </source>
</reference>
<name>A0A4R3VAG5_9BURK</name>
<accession>A0A4R3VAG5</accession>
<keyword evidence="2" id="KW-1185">Reference proteome</keyword>
<proteinExistence type="predicted"/>
<dbReference type="EMBL" id="SMBX01000003">
    <property type="protein sequence ID" value="TCV00564.1"/>
    <property type="molecule type" value="Genomic_DNA"/>
</dbReference>
<evidence type="ECO:0008006" key="3">
    <source>
        <dbReference type="Google" id="ProtNLM"/>
    </source>
</evidence>